<name>X0VAW9_9ZZZZ</name>
<protein>
    <recommendedName>
        <fullName evidence="7">NnrU domain-containing protein</fullName>
    </recommendedName>
</protein>
<proteinExistence type="predicted"/>
<dbReference type="GO" id="GO:0012505">
    <property type="term" value="C:endomembrane system"/>
    <property type="evidence" value="ECO:0007669"/>
    <property type="project" value="UniProtKB-SubCell"/>
</dbReference>
<dbReference type="EMBL" id="BARS01025809">
    <property type="protein sequence ID" value="GAG08447.1"/>
    <property type="molecule type" value="Genomic_DNA"/>
</dbReference>
<dbReference type="InterPro" id="IPR007318">
    <property type="entry name" value="Phopholipid_MeTrfase"/>
</dbReference>
<evidence type="ECO:0000256" key="4">
    <source>
        <dbReference type="ARBA" id="ARBA00023136"/>
    </source>
</evidence>
<dbReference type="Pfam" id="PF04191">
    <property type="entry name" value="PEMT"/>
    <property type="match status" value="1"/>
</dbReference>
<sequence>RMPSSPKAVFSIFVNSFGRTLFSLGILAFLIGAFQVYSAKFRRKGVVTGILYRWIRHPQYLFLAIAGLGLLLFWPRFFILILYVSMLFVYYLLARYEEQRMLAKHGESYRAYMEHTAMFLPGEPGAKIFRSLFGWIRSKKLALGLAYVVSLVLFTAGAFGLHGYTISKTSIIYLPEKKLTAVSVIPQTDESMQSIIDIAFQDSAVSAAIENLQQQGHKGFMVHIMPRQYMMQALFAQPDMSGMRMRSRRSLGAVIGFIFPLLSRRG</sequence>
<comment type="subcellular location">
    <subcellularLocation>
        <location evidence="1">Endomembrane system</location>
        <topology evidence="1">Multi-pass membrane protein</topology>
    </subcellularLocation>
</comment>
<comment type="caution">
    <text evidence="6">The sequence shown here is derived from an EMBL/GenBank/DDBJ whole genome shotgun (WGS) entry which is preliminary data.</text>
</comment>
<keyword evidence="4 5" id="KW-0472">Membrane</keyword>
<gene>
    <name evidence="6" type="ORF">S01H1_40743</name>
</gene>
<reference evidence="6" key="1">
    <citation type="journal article" date="2014" name="Front. Microbiol.">
        <title>High frequency of phylogenetically diverse reductive dehalogenase-homologous genes in deep subseafloor sedimentary metagenomes.</title>
        <authorList>
            <person name="Kawai M."/>
            <person name="Futagami T."/>
            <person name="Toyoda A."/>
            <person name="Takaki Y."/>
            <person name="Nishi S."/>
            <person name="Hori S."/>
            <person name="Arai W."/>
            <person name="Tsubouchi T."/>
            <person name="Morono Y."/>
            <person name="Uchiyama I."/>
            <person name="Ito T."/>
            <person name="Fujiyama A."/>
            <person name="Inagaki F."/>
            <person name="Takami H."/>
        </authorList>
    </citation>
    <scope>NUCLEOTIDE SEQUENCE</scope>
    <source>
        <strain evidence="6">Expedition CK06-06</strain>
    </source>
</reference>
<dbReference type="AlphaFoldDB" id="X0VAW9"/>
<evidence type="ECO:0000256" key="1">
    <source>
        <dbReference type="ARBA" id="ARBA00004127"/>
    </source>
</evidence>
<evidence type="ECO:0000256" key="3">
    <source>
        <dbReference type="ARBA" id="ARBA00022989"/>
    </source>
</evidence>
<keyword evidence="3 5" id="KW-1133">Transmembrane helix</keyword>
<feature type="transmembrane region" description="Helical" evidence="5">
    <location>
        <begin position="60"/>
        <end position="93"/>
    </location>
</feature>
<keyword evidence="2 5" id="KW-0812">Transmembrane</keyword>
<accession>X0VAW9</accession>
<feature type="transmembrane region" description="Helical" evidence="5">
    <location>
        <begin position="141"/>
        <end position="161"/>
    </location>
</feature>
<organism evidence="6">
    <name type="scientific">marine sediment metagenome</name>
    <dbReference type="NCBI Taxonomy" id="412755"/>
    <lineage>
        <taxon>unclassified sequences</taxon>
        <taxon>metagenomes</taxon>
        <taxon>ecological metagenomes</taxon>
    </lineage>
</organism>
<evidence type="ECO:0000313" key="6">
    <source>
        <dbReference type="EMBL" id="GAG08447.1"/>
    </source>
</evidence>
<evidence type="ECO:0000256" key="5">
    <source>
        <dbReference type="SAM" id="Phobius"/>
    </source>
</evidence>
<feature type="transmembrane region" description="Helical" evidence="5">
    <location>
        <begin position="20"/>
        <end position="39"/>
    </location>
</feature>
<evidence type="ECO:0008006" key="7">
    <source>
        <dbReference type="Google" id="ProtNLM"/>
    </source>
</evidence>
<feature type="non-terminal residue" evidence="6">
    <location>
        <position position="266"/>
    </location>
</feature>
<evidence type="ECO:0000256" key="2">
    <source>
        <dbReference type="ARBA" id="ARBA00022692"/>
    </source>
</evidence>
<feature type="non-terminal residue" evidence="6">
    <location>
        <position position="1"/>
    </location>
</feature>
<dbReference type="Gene3D" id="1.20.120.1630">
    <property type="match status" value="1"/>
</dbReference>